<dbReference type="InterPro" id="IPR016136">
    <property type="entry name" value="DNA_helicase_N/primase_C"/>
</dbReference>
<feature type="domain" description="SF4 helicase" evidence="16">
    <location>
        <begin position="198"/>
        <end position="498"/>
    </location>
</feature>
<evidence type="ECO:0000256" key="13">
    <source>
        <dbReference type="NCBIfam" id="TIGR00665"/>
    </source>
</evidence>
<dbReference type="PANTHER" id="PTHR30153">
    <property type="entry name" value="REPLICATIVE DNA HELICASE DNAB"/>
    <property type="match status" value="1"/>
</dbReference>
<dbReference type="InterPro" id="IPR007692">
    <property type="entry name" value="DNA_helicase_DnaB"/>
</dbReference>
<evidence type="ECO:0000256" key="8">
    <source>
        <dbReference type="ARBA" id="ARBA00022840"/>
    </source>
</evidence>
<gene>
    <name evidence="17" type="ORF">SAE02_02200</name>
</gene>
<keyword evidence="6 14" id="KW-0378">Hydrolase</keyword>
<dbReference type="NCBIfam" id="NF006606">
    <property type="entry name" value="PRK09165.1"/>
    <property type="match status" value="1"/>
</dbReference>
<dbReference type="Proteomes" id="UP000321523">
    <property type="component" value="Unassembled WGS sequence"/>
</dbReference>
<comment type="similarity">
    <text evidence="1 14">Belongs to the helicase family. DnaB subfamily.</text>
</comment>
<dbReference type="Gene3D" id="1.10.860.10">
    <property type="entry name" value="DNAb Helicase, Chain A"/>
    <property type="match status" value="1"/>
</dbReference>
<evidence type="ECO:0000256" key="2">
    <source>
        <dbReference type="ARBA" id="ARBA00011643"/>
    </source>
</evidence>
<sequence>METMTTDPRTARTTDASGRRSSYRVTPHNAEAEQELLGAILTNNKAYEKVGEFLKPEHFYDPVHSRIFETIHALIQRGEIADPVTLKAYFETDPALESVGGAGYLGELAGSVISVVNSEHYGRIIHDLYLRRQLIDMGEDMVNEAYSHNLEGAALDQIEGAEKKLFDLATTGDIQGGFQPFSQSLRVAIDMAEEAFKRDSQVTGVTTGLIDLDRKLGGLHPSDLLILAGRPSMGKTALATNIAFAAAKAHMRTNGSEGAGVAFFSLEMSAEQLATRILADEAQVASEKIRRGDLKPEDFQRFSEASSILSRVPFYVDDTPALSIAAVRTRARRLARTSGNLGLIVVDYLQLLRGTGGKSSENRVQEVSEITRGLKAIAKELDVPVVALSQLSRAVEQREDKRPQLSDLRESGSIEQDADVVMFVFREQYYLERSEPSRRPDEADDKFNDRYQRWQQRLGEVHNTGEVIIAKQRHGPIGTVRLFFDGQYTKFGDLDQSHPGAGGGGDYE</sequence>
<evidence type="ECO:0000256" key="12">
    <source>
        <dbReference type="ARBA" id="ARBA00048954"/>
    </source>
</evidence>
<evidence type="ECO:0000313" key="17">
    <source>
        <dbReference type="EMBL" id="GEO36072.1"/>
    </source>
</evidence>
<keyword evidence="5 14" id="KW-0547">Nucleotide-binding</keyword>
<protein>
    <recommendedName>
        <fullName evidence="13 14">Replicative DNA helicase</fullName>
        <ecNumber evidence="13 14">5.6.2.3</ecNumber>
    </recommendedName>
</protein>
<dbReference type="InterPro" id="IPR003593">
    <property type="entry name" value="AAA+_ATPase"/>
</dbReference>
<dbReference type="GO" id="GO:0042802">
    <property type="term" value="F:identical protein binding"/>
    <property type="evidence" value="ECO:0007669"/>
    <property type="project" value="UniProtKB-ARBA"/>
</dbReference>
<dbReference type="InterPro" id="IPR027417">
    <property type="entry name" value="P-loop_NTPase"/>
</dbReference>
<dbReference type="AlphaFoldDB" id="A0A512DI03"/>
<dbReference type="EMBL" id="BJYZ01000001">
    <property type="protein sequence ID" value="GEO36072.1"/>
    <property type="molecule type" value="Genomic_DNA"/>
</dbReference>
<dbReference type="EC" id="5.6.2.3" evidence="13 14"/>
<keyword evidence="10" id="KW-0413">Isomerase</keyword>
<organism evidence="17 18">
    <name type="scientific">Skermanella aerolata</name>
    <dbReference type="NCBI Taxonomy" id="393310"/>
    <lineage>
        <taxon>Bacteria</taxon>
        <taxon>Pseudomonadati</taxon>
        <taxon>Pseudomonadota</taxon>
        <taxon>Alphaproteobacteria</taxon>
        <taxon>Rhodospirillales</taxon>
        <taxon>Azospirillaceae</taxon>
        <taxon>Skermanella</taxon>
    </lineage>
</organism>
<dbReference type="SMART" id="SM00382">
    <property type="entry name" value="AAA"/>
    <property type="match status" value="1"/>
</dbReference>
<dbReference type="PROSITE" id="PS51199">
    <property type="entry name" value="SF4_HELICASE"/>
    <property type="match status" value="1"/>
</dbReference>
<dbReference type="GO" id="GO:0006269">
    <property type="term" value="P:DNA replication, synthesis of primer"/>
    <property type="evidence" value="ECO:0007669"/>
    <property type="project" value="UniProtKB-UniRule"/>
</dbReference>
<feature type="region of interest" description="Disordered" evidence="15">
    <location>
        <begin position="1"/>
        <end position="24"/>
    </location>
</feature>
<evidence type="ECO:0000256" key="3">
    <source>
        <dbReference type="ARBA" id="ARBA00022515"/>
    </source>
</evidence>
<keyword evidence="4 14" id="KW-0235">DNA replication</keyword>
<dbReference type="GO" id="GO:0003677">
    <property type="term" value="F:DNA binding"/>
    <property type="evidence" value="ECO:0007669"/>
    <property type="project" value="UniProtKB-UniRule"/>
</dbReference>
<comment type="function">
    <text evidence="11 14">The main replicative DNA helicase, it participates in initiation and elongation during chromosome replication. Travels ahead of the DNA replisome, separating dsDNA into templates for DNA synthesis. A processive ATP-dependent 5'-3' DNA helicase it has DNA-dependent ATPase activity.</text>
</comment>
<comment type="subunit">
    <text evidence="2">Homohexamer.</text>
</comment>
<dbReference type="CDD" id="cd00984">
    <property type="entry name" value="DnaB_C"/>
    <property type="match status" value="1"/>
</dbReference>
<dbReference type="SUPFAM" id="SSF48024">
    <property type="entry name" value="N-terminal domain of DnaB helicase"/>
    <property type="match status" value="1"/>
</dbReference>
<evidence type="ECO:0000256" key="9">
    <source>
        <dbReference type="ARBA" id="ARBA00023125"/>
    </source>
</evidence>
<evidence type="ECO:0000256" key="11">
    <source>
        <dbReference type="ARBA" id="ARBA00044932"/>
    </source>
</evidence>
<reference evidence="17 18" key="1">
    <citation type="submission" date="2019-07" db="EMBL/GenBank/DDBJ databases">
        <title>Whole genome shotgun sequence of Skermanella aerolata NBRC 106429.</title>
        <authorList>
            <person name="Hosoyama A."/>
            <person name="Uohara A."/>
            <person name="Ohji S."/>
            <person name="Ichikawa N."/>
        </authorList>
    </citation>
    <scope>NUCLEOTIDE SEQUENCE [LARGE SCALE GENOMIC DNA]</scope>
    <source>
        <strain evidence="17 18">NBRC 106429</strain>
    </source>
</reference>
<dbReference type="GO" id="GO:0005524">
    <property type="term" value="F:ATP binding"/>
    <property type="evidence" value="ECO:0007669"/>
    <property type="project" value="UniProtKB-UniRule"/>
</dbReference>
<dbReference type="NCBIfam" id="TIGR00665">
    <property type="entry name" value="DnaB"/>
    <property type="match status" value="1"/>
</dbReference>
<dbReference type="InterPro" id="IPR007693">
    <property type="entry name" value="DNA_helicase_DnaB-like_N"/>
</dbReference>
<dbReference type="FunFam" id="3.40.50.300:FF:000076">
    <property type="entry name" value="Replicative DNA helicase"/>
    <property type="match status" value="1"/>
</dbReference>
<feature type="compositionally biased region" description="Low complexity" evidence="15">
    <location>
        <begin position="1"/>
        <end position="16"/>
    </location>
</feature>
<evidence type="ECO:0000256" key="14">
    <source>
        <dbReference type="RuleBase" id="RU362085"/>
    </source>
</evidence>
<comment type="catalytic activity">
    <reaction evidence="12 14">
        <text>ATP + H2O = ADP + phosphate + H(+)</text>
        <dbReference type="Rhea" id="RHEA:13065"/>
        <dbReference type="ChEBI" id="CHEBI:15377"/>
        <dbReference type="ChEBI" id="CHEBI:15378"/>
        <dbReference type="ChEBI" id="CHEBI:30616"/>
        <dbReference type="ChEBI" id="CHEBI:43474"/>
        <dbReference type="ChEBI" id="CHEBI:456216"/>
        <dbReference type="EC" id="5.6.2.3"/>
    </reaction>
</comment>
<name>A0A512DI03_9PROT</name>
<evidence type="ECO:0000256" key="15">
    <source>
        <dbReference type="SAM" id="MobiDB-lite"/>
    </source>
</evidence>
<dbReference type="Pfam" id="PF00772">
    <property type="entry name" value="DnaB"/>
    <property type="match status" value="1"/>
</dbReference>
<dbReference type="GO" id="GO:0043139">
    <property type="term" value="F:5'-3' DNA helicase activity"/>
    <property type="evidence" value="ECO:0007669"/>
    <property type="project" value="UniProtKB-EC"/>
</dbReference>
<keyword evidence="8 14" id="KW-0067">ATP-binding</keyword>
<evidence type="ECO:0000256" key="4">
    <source>
        <dbReference type="ARBA" id="ARBA00022705"/>
    </source>
</evidence>
<dbReference type="InterPro" id="IPR007694">
    <property type="entry name" value="DNA_helicase_DnaB-like_C"/>
</dbReference>
<keyword evidence="18" id="KW-1185">Reference proteome</keyword>
<dbReference type="Gene3D" id="3.40.50.300">
    <property type="entry name" value="P-loop containing nucleotide triphosphate hydrolases"/>
    <property type="match status" value="1"/>
</dbReference>
<evidence type="ECO:0000256" key="6">
    <source>
        <dbReference type="ARBA" id="ARBA00022801"/>
    </source>
</evidence>
<dbReference type="InterPro" id="IPR036185">
    <property type="entry name" value="DNA_heli_DnaB-like_N_sf"/>
</dbReference>
<evidence type="ECO:0000256" key="10">
    <source>
        <dbReference type="ARBA" id="ARBA00023235"/>
    </source>
</evidence>
<evidence type="ECO:0000256" key="1">
    <source>
        <dbReference type="ARBA" id="ARBA00008428"/>
    </source>
</evidence>
<evidence type="ECO:0000256" key="5">
    <source>
        <dbReference type="ARBA" id="ARBA00022741"/>
    </source>
</evidence>
<evidence type="ECO:0000259" key="16">
    <source>
        <dbReference type="PROSITE" id="PS51199"/>
    </source>
</evidence>
<dbReference type="GO" id="GO:1990077">
    <property type="term" value="C:primosome complex"/>
    <property type="evidence" value="ECO:0007669"/>
    <property type="project" value="UniProtKB-UniRule"/>
</dbReference>
<keyword evidence="9 14" id="KW-0238">DNA-binding</keyword>
<dbReference type="PANTHER" id="PTHR30153:SF2">
    <property type="entry name" value="REPLICATIVE DNA HELICASE"/>
    <property type="match status" value="1"/>
</dbReference>
<evidence type="ECO:0000313" key="18">
    <source>
        <dbReference type="Proteomes" id="UP000321523"/>
    </source>
</evidence>
<dbReference type="Pfam" id="PF03796">
    <property type="entry name" value="DnaB_C"/>
    <property type="match status" value="1"/>
</dbReference>
<keyword evidence="7 14" id="KW-0347">Helicase</keyword>
<dbReference type="SUPFAM" id="SSF52540">
    <property type="entry name" value="P-loop containing nucleoside triphosphate hydrolases"/>
    <property type="match status" value="1"/>
</dbReference>
<evidence type="ECO:0000256" key="7">
    <source>
        <dbReference type="ARBA" id="ARBA00022806"/>
    </source>
</evidence>
<proteinExistence type="inferred from homology"/>
<dbReference type="GO" id="GO:0016887">
    <property type="term" value="F:ATP hydrolysis activity"/>
    <property type="evidence" value="ECO:0007669"/>
    <property type="project" value="RHEA"/>
</dbReference>
<accession>A0A512DI03</accession>
<comment type="caution">
    <text evidence="17">The sequence shown here is derived from an EMBL/GenBank/DDBJ whole genome shotgun (WGS) entry which is preliminary data.</text>
</comment>
<dbReference type="FunFam" id="1.10.860.10:FF:000001">
    <property type="entry name" value="Replicative DNA helicase"/>
    <property type="match status" value="1"/>
</dbReference>
<dbReference type="GO" id="GO:0005829">
    <property type="term" value="C:cytosol"/>
    <property type="evidence" value="ECO:0007669"/>
    <property type="project" value="TreeGrafter"/>
</dbReference>
<keyword evidence="3 14" id="KW-0639">Primosome</keyword>